<protein>
    <submittedName>
        <fullName evidence="1">Uncharacterized protein</fullName>
    </submittedName>
</protein>
<accession>A0A0E9VK01</accession>
<reference evidence="1" key="1">
    <citation type="submission" date="2014-11" db="EMBL/GenBank/DDBJ databases">
        <authorList>
            <person name="Amaro Gonzalez C."/>
        </authorList>
    </citation>
    <scope>NUCLEOTIDE SEQUENCE</scope>
</reference>
<name>A0A0E9VK01_ANGAN</name>
<dbReference type="AlphaFoldDB" id="A0A0E9VK01"/>
<dbReference type="EMBL" id="GBXM01030847">
    <property type="protein sequence ID" value="JAH77730.1"/>
    <property type="molecule type" value="Transcribed_RNA"/>
</dbReference>
<evidence type="ECO:0000313" key="1">
    <source>
        <dbReference type="EMBL" id="JAH77730.1"/>
    </source>
</evidence>
<organism evidence="1">
    <name type="scientific">Anguilla anguilla</name>
    <name type="common">European freshwater eel</name>
    <name type="synonym">Muraena anguilla</name>
    <dbReference type="NCBI Taxonomy" id="7936"/>
    <lineage>
        <taxon>Eukaryota</taxon>
        <taxon>Metazoa</taxon>
        <taxon>Chordata</taxon>
        <taxon>Craniata</taxon>
        <taxon>Vertebrata</taxon>
        <taxon>Euteleostomi</taxon>
        <taxon>Actinopterygii</taxon>
        <taxon>Neopterygii</taxon>
        <taxon>Teleostei</taxon>
        <taxon>Anguilliformes</taxon>
        <taxon>Anguillidae</taxon>
        <taxon>Anguilla</taxon>
    </lineage>
</organism>
<proteinExistence type="predicted"/>
<reference evidence="1" key="2">
    <citation type="journal article" date="2015" name="Fish Shellfish Immunol.">
        <title>Early steps in the European eel (Anguilla anguilla)-Vibrio vulnificus interaction in the gills: Role of the RtxA13 toxin.</title>
        <authorList>
            <person name="Callol A."/>
            <person name="Pajuelo D."/>
            <person name="Ebbesson L."/>
            <person name="Teles M."/>
            <person name="MacKenzie S."/>
            <person name="Amaro C."/>
        </authorList>
    </citation>
    <scope>NUCLEOTIDE SEQUENCE</scope>
</reference>
<sequence>MVSGHQDIHCNSFITQSGISMELESLYVVCILLQSFRTNKNNAQALCFSIHPSEYLSCGCRLTMSRTRIHSCTTGYFQETEVGLI</sequence>